<evidence type="ECO:0000256" key="1">
    <source>
        <dbReference type="ARBA" id="ARBA00009941"/>
    </source>
</evidence>
<dbReference type="STRING" id="4097.A0A1S3ZSH2"/>
<name>A0A1S3ZSH2_TOBAC</name>
<dbReference type="Pfam" id="PF01650">
    <property type="entry name" value="Peptidase_C13"/>
    <property type="match status" value="1"/>
</dbReference>
<evidence type="ECO:0000313" key="3">
    <source>
        <dbReference type="RefSeq" id="XP_016467355.1"/>
    </source>
</evidence>
<keyword evidence="2" id="KW-0732">Signal</keyword>
<organism evidence="3">
    <name type="scientific">Nicotiana tabacum</name>
    <name type="common">Common tobacco</name>
    <dbReference type="NCBI Taxonomy" id="4097"/>
    <lineage>
        <taxon>Eukaryota</taxon>
        <taxon>Viridiplantae</taxon>
        <taxon>Streptophyta</taxon>
        <taxon>Embryophyta</taxon>
        <taxon>Tracheophyta</taxon>
        <taxon>Spermatophyta</taxon>
        <taxon>Magnoliopsida</taxon>
        <taxon>eudicotyledons</taxon>
        <taxon>Gunneridae</taxon>
        <taxon>Pentapetalae</taxon>
        <taxon>asterids</taxon>
        <taxon>lamiids</taxon>
        <taxon>Solanales</taxon>
        <taxon>Solanaceae</taxon>
        <taxon>Nicotianoideae</taxon>
        <taxon>Nicotianeae</taxon>
        <taxon>Nicotiana</taxon>
    </lineage>
</organism>
<evidence type="ECO:0000256" key="2">
    <source>
        <dbReference type="SAM" id="SignalP"/>
    </source>
</evidence>
<dbReference type="PaxDb" id="4097-A0A1S3ZSH2"/>
<comment type="similarity">
    <text evidence="1">Belongs to the peptidase C13 family.</text>
</comment>
<dbReference type="RefSeq" id="XP_016467355.1">
    <property type="nucleotide sequence ID" value="XM_016611869.1"/>
</dbReference>
<dbReference type="GO" id="GO:0008233">
    <property type="term" value="F:peptidase activity"/>
    <property type="evidence" value="ECO:0007669"/>
    <property type="project" value="InterPro"/>
</dbReference>
<dbReference type="SMR" id="A0A1S3ZSH2"/>
<protein>
    <submittedName>
        <fullName evidence="3">Vacuolar-processing enzyme beta-isozyme 1-like</fullName>
    </submittedName>
</protein>
<dbReference type="OMA" id="KVISTCY"/>
<gene>
    <name evidence="3" type="primary">LOC107789983</name>
</gene>
<sequence>MGSFSFAVCVSLMLLVMVVAIPFEPKNGRRIGRLHRWWDPLIRSPVDRDDEVEDSNSVRWAVLVAGSNGYGNYRHQADVCHAYQILKRGGLKDENIVVFMYDDIAKSELNPRPGVIINHPNGSDVYAGVPKVISTCYN</sequence>
<reference evidence="3" key="1">
    <citation type="submission" date="2025-08" db="UniProtKB">
        <authorList>
            <consortium name="RefSeq"/>
        </authorList>
    </citation>
    <scope>IDENTIFICATION</scope>
</reference>
<dbReference type="GO" id="GO:0006508">
    <property type="term" value="P:proteolysis"/>
    <property type="evidence" value="ECO:0007669"/>
    <property type="project" value="InterPro"/>
</dbReference>
<dbReference type="PANTHER" id="PTHR12000:SF42">
    <property type="entry name" value="LEGUMAIN"/>
    <property type="match status" value="1"/>
</dbReference>
<dbReference type="Gene3D" id="3.40.50.1460">
    <property type="match status" value="1"/>
</dbReference>
<accession>A0A1S3ZSH2</accession>
<dbReference type="PRINTS" id="PR00776">
    <property type="entry name" value="HEMOGLOBNASE"/>
</dbReference>
<dbReference type="InterPro" id="IPR001096">
    <property type="entry name" value="Peptidase_C13"/>
</dbReference>
<dbReference type="AlphaFoldDB" id="A0A1S3ZSH2"/>
<dbReference type="PANTHER" id="PTHR12000">
    <property type="entry name" value="HEMOGLOBINASE FAMILY MEMBER"/>
    <property type="match status" value="1"/>
</dbReference>
<dbReference type="OrthoDB" id="192611at2759"/>
<feature type="signal peptide" evidence="2">
    <location>
        <begin position="1"/>
        <end position="20"/>
    </location>
</feature>
<dbReference type="KEGG" id="nta:107789983"/>
<proteinExistence type="inferred from homology"/>
<feature type="chain" id="PRO_5010284737" evidence="2">
    <location>
        <begin position="21"/>
        <end position="138"/>
    </location>
</feature>